<dbReference type="Pfam" id="PF17919">
    <property type="entry name" value="RT_RNaseH_2"/>
    <property type="match status" value="1"/>
</dbReference>
<evidence type="ECO:0000259" key="1">
    <source>
        <dbReference type="Pfam" id="PF17919"/>
    </source>
</evidence>
<dbReference type="Gramene" id="KMS93827">
    <property type="protein sequence ID" value="KMS93827"/>
    <property type="gene ID" value="BVRB_027560"/>
</dbReference>
<dbReference type="EMBL" id="KQ098633">
    <property type="protein sequence ID" value="KMS93827.1"/>
    <property type="molecule type" value="Genomic_DNA"/>
</dbReference>
<dbReference type="InterPro" id="IPR041577">
    <property type="entry name" value="RT_RNaseH_2"/>
</dbReference>
<feature type="non-terminal residue" evidence="2">
    <location>
        <position position="1"/>
    </location>
</feature>
<evidence type="ECO:0000313" key="2">
    <source>
        <dbReference type="EMBL" id="KMS93827.1"/>
    </source>
</evidence>
<gene>
    <name evidence="2" type="ORF">BVRB_027560</name>
</gene>
<evidence type="ECO:0000313" key="3">
    <source>
        <dbReference type="Proteomes" id="UP000035740"/>
    </source>
</evidence>
<protein>
    <recommendedName>
        <fullName evidence="1">Reverse transcriptase/retrotransposon-derived protein RNase H-like domain-containing protein</fullName>
    </recommendedName>
</protein>
<feature type="domain" description="Reverse transcriptase/retrotransposon-derived protein RNase H-like" evidence="1">
    <location>
        <begin position="32"/>
        <end position="95"/>
    </location>
</feature>
<name>A0A0J8B1S1_BETVV</name>
<sequence length="122" mass="13449">QLGKVCEPLSAQRIGFNLWIPDIVAAFDTTYEPSFLSFPDFSNEVCVAVDASNTGIVLYQLADDVPTNRKWITFVAHALHAPERKYAATKRELLSHRSSSPLRSSTSISGATAFTFSLTIVR</sequence>
<accession>A0A0J8B1S1</accession>
<dbReference type="AlphaFoldDB" id="A0A0J8B1S1"/>
<reference evidence="2 3" key="1">
    <citation type="journal article" date="2014" name="Nature">
        <title>The genome of the recently domesticated crop plant sugar beet (Beta vulgaris).</title>
        <authorList>
            <person name="Dohm J.C."/>
            <person name="Minoche A.E."/>
            <person name="Holtgrawe D."/>
            <person name="Capella-Gutierrez S."/>
            <person name="Zakrzewski F."/>
            <person name="Tafer H."/>
            <person name="Rupp O."/>
            <person name="Sorensen T.R."/>
            <person name="Stracke R."/>
            <person name="Reinhardt R."/>
            <person name="Goesmann A."/>
            <person name="Kraft T."/>
            <person name="Schulz B."/>
            <person name="Stadler P.F."/>
            <person name="Schmidt T."/>
            <person name="Gabaldon T."/>
            <person name="Lehrach H."/>
            <person name="Weisshaar B."/>
            <person name="Himmelbauer H."/>
        </authorList>
    </citation>
    <scope>NUCLEOTIDE SEQUENCE [LARGE SCALE GENOMIC DNA]</scope>
    <source>
        <tissue evidence="2">Taproot</tissue>
    </source>
</reference>
<dbReference type="Proteomes" id="UP000035740">
    <property type="component" value="Unassembled WGS sequence"/>
</dbReference>
<proteinExistence type="predicted"/>
<keyword evidence="3" id="KW-1185">Reference proteome</keyword>
<organism evidence="2 3">
    <name type="scientific">Beta vulgaris subsp. vulgaris</name>
    <name type="common">Beet</name>
    <dbReference type="NCBI Taxonomy" id="3555"/>
    <lineage>
        <taxon>Eukaryota</taxon>
        <taxon>Viridiplantae</taxon>
        <taxon>Streptophyta</taxon>
        <taxon>Embryophyta</taxon>
        <taxon>Tracheophyta</taxon>
        <taxon>Spermatophyta</taxon>
        <taxon>Magnoliopsida</taxon>
        <taxon>eudicotyledons</taxon>
        <taxon>Gunneridae</taxon>
        <taxon>Pentapetalae</taxon>
        <taxon>Caryophyllales</taxon>
        <taxon>Chenopodiaceae</taxon>
        <taxon>Betoideae</taxon>
        <taxon>Beta</taxon>
    </lineage>
</organism>